<gene>
    <name evidence="1" type="ORF">PFISCL1PPCAC_17434</name>
    <name evidence="2" type="ORF">PFISCL1PPCAC_18829</name>
</gene>
<proteinExistence type="predicted"/>
<name>A0AAV5W2U2_9BILA</name>
<dbReference type="EMBL" id="BTSY01000005">
    <property type="protein sequence ID" value="GMT27532.1"/>
    <property type="molecule type" value="Genomic_DNA"/>
</dbReference>
<evidence type="ECO:0000313" key="1">
    <source>
        <dbReference type="EMBL" id="GMT26137.1"/>
    </source>
</evidence>
<sequence length="173" mass="19925">KRFPPNGRPEAQSEWILRQHFDADRAAMELARHRSAKDPRWCTRHFTFLDDVLPIDLRPESVPSLVPDRLPVVPLRTTRPADLVPPSKFSQNSIVTNVPFTSSLTSLSHTPTVRTPAPNHHDYELFQVSLLCANRKSTNNVLYEYNRQFDSIELISNEYKKCADNISMSRNRV</sequence>
<dbReference type="Proteomes" id="UP001432322">
    <property type="component" value="Unassembled WGS sequence"/>
</dbReference>
<protein>
    <recommendedName>
        <fullName evidence="4">THAP-type domain-containing protein</fullName>
    </recommendedName>
</protein>
<dbReference type="EMBL" id="BTSY01000004">
    <property type="protein sequence ID" value="GMT26137.1"/>
    <property type="molecule type" value="Genomic_DNA"/>
</dbReference>
<reference evidence="1" key="1">
    <citation type="submission" date="2023-10" db="EMBL/GenBank/DDBJ databases">
        <title>Genome assembly of Pristionchus species.</title>
        <authorList>
            <person name="Yoshida K."/>
            <person name="Sommer R.J."/>
        </authorList>
    </citation>
    <scope>NUCLEOTIDE SEQUENCE</scope>
    <source>
        <strain evidence="1">RS5133</strain>
    </source>
</reference>
<evidence type="ECO:0000313" key="3">
    <source>
        <dbReference type="Proteomes" id="UP001432322"/>
    </source>
</evidence>
<evidence type="ECO:0000313" key="2">
    <source>
        <dbReference type="EMBL" id="GMT27532.1"/>
    </source>
</evidence>
<organism evidence="1 3">
    <name type="scientific">Pristionchus fissidentatus</name>
    <dbReference type="NCBI Taxonomy" id="1538716"/>
    <lineage>
        <taxon>Eukaryota</taxon>
        <taxon>Metazoa</taxon>
        <taxon>Ecdysozoa</taxon>
        <taxon>Nematoda</taxon>
        <taxon>Chromadorea</taxon>
        <taxon>Rhabditida</taxon>
        <taxon>Rhabditina</taxon>
        <taxon>Diplogasteromorpha</taxon>
        <taxon>Diplogasteroidea</taxon>
        <taxon>Neodiplogasteridae</taxon>
        <taxon>Pristionchus</taxon>
    </lineage>
</organism>
<feature type="non-terminal residue" evidence="1">
    <location>
        <position position="173"/>
    </location>
</feature>
<evidence type="ECO:0008006" key="4">
    <source>
        <dbReference type="Google" id="ProtNLM"/>
    </source>
</evidence>
<dbReference type="AlphaFoldDB" id="A0AAV5W2U2"/>
<feature type="non-terminal residue" evidence="1">
    <location>
        <position position="1"/>
    </location>
</feature>
<comment type="caution">
    <text evidence="1">The sequence shown here is derived from an EMBL/GenBank/DDBJ whole genome shotgun (WGS) entry which is preliminary data.</text>
</comment>
<accession>A0AAV5W2U2</accession>
<keyword evidence="3" id="KW-1185">Reference proteome</keyword>